<evidence type="ECO:0000313" key="2">
    <source>
        <dbReference type="EMBL" id="PXF30890.1"/>
    </source>
</evidence>
<feature type="compositionally biased region" description="Polar residues" evidence="1">
    <location>
        <begin position="199"/>
        <end position="214"/>
    </location>
</feature>
<feature type="region of interest" description="Disordered" evidence="1">
    <location>
        <begin position="264"/>
        <end position="293"/>
    </location>
</feature>
<proteinExistence type="predicted"/>
<dbReference type="Gene3D" id="6.10.20.120">
    <property type="match status" value="1"/>
</dbReference>
<evidence type="ECO:0008006" key="4">
    <source>
        <dbReference type="Google" id="ProtNLM"/>
    </source>
</evidence>
<dbReference type="RefSeq" id="WP_110187681.1">
    <property type="nucleotide sequence ID" value="NZ_CP177354.1"/>
</dbReference>
<sequence length="438" mass="49034">MVRSVSPTPSFQSVEHLRQSNVDTKALLRHGSLSIGGSTYRVSLAADNSIAVRRDTWQKPASQKFFGAAKEMFTHRLNEGTTASRSDRIADALNNRHREQSLEAAARQRLGRQEHLSRPSQHSEQSRPESVRTRRSEPQAFSQRPSGMGNTTPPVTRSPVSTPPLRTLQDFENDEIERADYHGESPDMSSAKRAFKEYQNSMRPSASEAKQSRVSSHEHLGKSHSVDLPNRSLASFEQDEIQRAGHYSEEPDLQGARRAYDDYQAQRRAASAPPPTQRYSAPVRQEEQRQPSAREIQDEANYYGHSAGLSKWDTMLLQSEAEVAAHRRSEQRSMPGSTLQHAHSAPAQLESVGRLSTKELKSQAVDAAVKLSGHNLSFAVSILEKVDTLRNERVLSHANKRDALETFIDILSNKDLGTTMNKLQDLNRILDGAGRHHR</sequence>
<dbReference type="Proteomes" id="UP000248090">
    <property type="component" value="Unassembled WGS sequence"/>
</dbReference>
<protein>
    <recommendedName>
        <fullName evidence="4">Type III effector protein</fullName>
    </recommendedName>
</protein>
<keyword evidence="3" id="KW-1185">Reference proteome</keyword>
<comment type="caution">
    <text evidence="2">The sequence shown here is derived from an EMBL/GenBank/DDBJ whole genome shotgun (WGS) entry which is preliminary data.</text>
</comment>
<name>A0ABX5LZ33_9GAMM</name>
<feature type="region of interest" description="Disordered" evidence="1">
    <location>
        <begin position="105"/>
        <end position="167"/>
    </location>
</feature>
<reference evidence="2 3" key="1">
    <citation type="submission" date="2015-03" db="EMBL/GenBank/DDBJ databases">
        <authorList>
            <person name="Krishnan R."/>
            <person name="Midha S."/>
            <person name="Patil P.B."/>
            <person name="Rameshkumar N."/>
        </authorList>
    </citation>
    <scope>NUCLEOTIDE SEQUENCE [LARGE SCALE GENOMIC DNA]</scope>
    <source>
        <strain evidence="2 3">L1E11</strain>
    </source>
</reference>
<organism evidence="2 3">
    <name type="scientific">Pokkaliibacter plantistimulans</name>
    <dbReference type="NCBI Taxonomy" id="1635171"/>
    <lineage>
        <taxon>Bacteria</taxon>
        <taxon>Pseudomonadati</taxon>
        <taxon>Pseudomonadota</taxon>
        <taxon>Gammaproteobacteria</taxon>
        <taxon>Oceanospirillales</taxon>
        <taxon>Balneatrichaceae</taxon>
        <taxon>Pokkaliibacter</taxon>
    </lineage>
</organism>
<gene>
    <name evidence="2" type="ORF">WH50_12835</name>
</gene>
<evidence type="ECO:0000313" key="3">
    <source>
        <dbReference type="Proteomes" id="UP000248090"/>
    </source>
</evidence>
<dbReference type="EMBL" id="LAPT01000060">
    <property type="protein sequence ID" value="PXF30890.1"/>
    <property type="molecule type" value="Genomic_DNA"/>
</dbReference>
<feature type="compositionally biased region" description="Low complexity" evidence="1">
    <location>
        <begin position="151"/>
        <end position="164"/>
    </location>
</feature>
<evidence type="ECO:0000256" key="1">
    <source>
        <dbReference type="SAM" id="MobiDB-lite"/>
    </source>
</evidence>
<accession>A0ABX5LZ33</accession>
<feature type="compositionally biased region" description="Basic and acidic residues" evidence="1">
    <location>
        <begin position="215"/>
        <end position="225"/>
    </location>
</feature>
<feature type="region of interest" description="Disordered" evidence="1">
    <location>
        <begin position="199"/>
        <end position="232"/>
    </location>
</feature>
<feature type="compositionally biased region" description="Polar residues" evidence="1">
    <location>
        <begin position="139"/>
        <end position="150"/>
    </location>
</feature>
<feature type="compositionally biased region" description="Basic and acidic residues" evidence="1">
    <location>
        <begin position="124"/>
        <end position="137"/>
    </location>
</feature>